<feature type="transmembrane region" description="Helical" evidence="7">
    <location>
        <begin position="519"/>
        <end position="539"/>
    </location>
</feature>
<dbReference type="InterPro" id="IPR006626">
    <property type="entry name" value="PbH1"/>
</dbReference>
<dbReference type="NCBIfam" id="NF041518">
    <property type="entry name" value="choice_anch_Q"/>
    <property type="match status" value="1"/>
</dbReference>
<gene>
    <name evidence="10" type="ORF">GCM10010446_28370</name>
</gene>
<keyword evidence="3" id="KW-0964">Secreted</keyword>
<dbReference type="InterPro" id="IPR019931">
    <property type="entry name" value="LPXTG_anchor"/>
</dbReference>
<feature type="domain" description="Gram-positive cocci surface proteins LPxTG" evidence="9">
    <location>
        <begin position="510"/>
        <end position="544"/>
    </location>
</feature>
<dbReference type="Proteomes" id="UP001500403">
    <property type="component" value="Unassembled WGS sequence"/>
</dbReference>
<comment type="subcellular location">
    <subcellularLocation>
        <location evidence="1">Secreted</location>
    </subcellularLocation>
</comment>
<evidence type="ECO:0000313" key="11">
    <source>
        <dbReference type="Proteomes" id="UP001500403"/>
    </source>
</evidence>
<dbReference type="SMART" id="SM00710">
    <property type="entry name" value="PbH1"/>
    <property type="match status" value="6"/>
</dbReference>
<reference evidence="10 11" key="1">
    <citation type="journal article" date="2019" name="Int. J. Syst. Evol. Microbiol.">
        <title>The Global Catalogue of Microorganisms (GCM) 10K type strain sequencing project: providing services to taxonomists for standard genome sequencing and annotation.</title>
        <authorList>
            <consortium name="The Broad Institute Genomics Platform"/>
            <consortium name="The Broad Institute Genome Sequencing Center for Infectious Disease"/>
            <person name="Wu L."/>
            <person name="Ma J."/>
        </authorList>
    </citation>
    <scope>NUCLEOTIDE SEQUENCE [LARGE SCALE GENOMIC DNA]</scope>
    <source>
        <strain evidence="10 11">JCM 9088</strain>
    </source>
</reference>
<feature type="region of interest" description="Disordered" evidence="6">
    <location>
        <begin position="426"/>
        <end position="517"/>
    </location>
</feature>
<evidence type="ECO:0000313" key="10">
    <source>
        <dbReference type="EMBL" id="GAA2941491.1"/>
    </source>
</evidence>
<dbReference type="InterPro" id="IPR012334">
    <property type="entry name" value="Pectin_lyas_fold"/>
</dbReference>
<keyword evidence="7" id="KW-1133">Transmembrane helix</keyword>
<evidence type="ECO:0000256" key="7">
    <source>
        <dbReference type="SAM" id="Phobius"/>
    </source>
</evidence>
<accession>A0ABN3X8H1</accession>
<feature type="signal peptide" evidence="8">
    <location>
        <begin position="1"/>
        <end position="32"/>
    </location>
</feature>
<feature type="compositionally biased region" description="Polar residues" evidence="6">
    <location>
        <begin position="460"/>
        <end position="473"/>
    </location>
</feature>
<evidence type="ECO:0000256" key="6">
    <source>
        <dbReference type="SAM" id="MobiDB-lite"/>
    </source>
</evidence>
<dbReference type="PANTHER" id="PTHR40088:SF2">
    <property type="entry name" value="SECRETED SUGAR HYDROLASE"/>
    <property type="match status" value="1"/>
</dbReference>
<evidence type="ECO:0000259" key="9">
    <source>
        <dbReference type="PROSITE" id="PS50847"/>
    </source>
</evidence>
<feature type="compositionally biased region" description="Low complexity" evidence="6">
    <location>
        <begin position="480"/>
        <end position="502"/>
    </location>
</feature>
<proteinExistence type="predicted"/>
<protein>
    <recommendedName>
        <fullName evidence="9">Gram-positive cocci surface proteins LPxTG domain-containing protein</fullName>
    </recommendedName>
</protein>
<dbReference type="InterPro" id="IPR039448">
    <property type="entry name" value="Beta_helix"/>
</dbReference>
<dbReference type="InterPro" id="IPR059226">
    <property type="entry name" value="Choice_anch_Q_dom"/>
</dbReference>
<evidence type="ECO:0000256" key="2">
    <source>
        <dbReference type="ARBA" id="ARBA00022512"/>
    </source>
</evidence>
<dbReference type="SUPFAM" id="SSF51126">
    <property type="entry name" value="Pectin lyase-like"/>
    <property type="match status" value="1"/>
</dbReference>
<evidence type="ECO:0000256" key="8">
    <source>
        <dbReference type="SAM" id="SignalP"/>
    </source>
</evidence>
<dbReference type="InterPro" id="IPR011050">
    <property type="entry name" value="Pectin_lyase_fold/virulence"/>
</dbReference>
<dbReference type="InterPro" id="IPR052052">
    <property type="entry name" value="Polysaccharide_Lyase_9"/>
</dbReference>
<keyword evidence="2" id="KW-0134">Cell wall</keyword>
<dbReference type="PANTHER" id="PTHR40088">
    <property type="entry name" value="PECTATE LYASE (EUROFUNG)"/>
    <property type="match status" value="1"/>
</dbReference>
<dbReference type="InterPro" id="IPR053868">
    <property type="entry name" value="Pel9A-like_beta_helix"/>
</dbReference>
<keyword evidence="7" id="KW-0472">Membrane</keyword>
<feature type="chain" id="PRO_5046412574" description="Gram-positive cocci surface proteins LPxTG domain-containing protein" evidence="8">
    <location>
        <begin position="33"/>
        <end position="544"/>
    </location>
</feature>
<keyword evidence="11" id="KW-1185">Reference proteome</keyword>
<comment type="caution">
    <text evidence="10">The sequence shown here is derived from an EMBL/GenBank/DDBJ whole genome shotgun (WGS) entry which is preliminary data.</text>
</comment>
<dbReference type="PROSITE" id="PS50847">
    <property type="entry name" value="GRAM_POS_ANCHORING"/>
    <property type="match status" value="1"/>
</dbReference>
<keyword evidence="7" id="KW-0812">Transmembrane</keyword>
<dbReference type="RefSeq" id="WP_344494970.1">
    <property type="nucleotide sequence ID" value="NZ_BAAAUD010000031.1"/>
</dbReference>
<evidence type="ECO:0000256" key="3">
    <source>
        <dbReference type="ARBA" id="ARBA00022525"/>
    </source>
</evidence>
<organism evidence="10 11">
    <name type="scientific">Streptomyces enissocaesilis</name>
    <dbReference type="NCBI Taxonomy" id="332589"/>
    <lineage>
        <taxon>Bacteria</taxon>
        <taxon>Bacillati</taxon>
        <taxon>Actinomycetota</taxon>
        <taxon>Actinomycetes</taxon>
        <taxon>Kitasatosporales</taxon>
        <taxon>Streptomycetaceae</taxon>
        <taxon>Streptomyces</taxon>
        <taxon>Streptomyces rochei group</taxon>
    </lineage>
</organism>
<evidence type="ECO:0000256" key="5">
    <source>
        <dbReference type="ARBA" id="ARBA00023088"/>
    </source>
</evidence>
<dbReference type="Gene3D" id="2.160.20.10">
    <property type="entry name" value="Single-stranded right-handed beta-helix, Pectin lyase-like"/>
    <property type="match status" value="1"/>
</dbReference>
<sequence>MKRTRSFAVTAALLTSSVPLGLLTVGAGTAQAAARTYFVSPGGNDGNPGTSARSPFRTLQKAADSAAPGDTVSIMNGTYSERSAGSNVLTVKRSGRPGAPITFTAHPGHRPVIHPVKAWNGISVLGASHIVIKGLEIKGNNSALNLVGAERAAKKGDPTYNTNCVSIERNRSTGDLSHHVEVVGNKVHDCAGGGISAIDADHVTISGNHVYSTSWYTVYATSGISVLTPRDVGGGDAKTYKIRITGNRVHDNETKIKWERCRCYSDGNGIIIDTLKGDGDHPAYRGRVLVSDNISYDNGGSGIHSFKSQHVDIVHNTAYLNGRSTRMKSYANIFAHDSTDVRLLNNVAYGRPGQATNSRSRNVDVTYDYNVYFGGKAPEVKGAHDVVADPKFANAGTGANADFRLEKGSPAIGTGTPFAAVTRDITGAGRSGGAPDRGAYAFAPDTGEGAQGGSGDATASPAQEGTAPTTGEQSGAPDSAPTTGTEPPAGTENGTGSDSGLSADGGSGPLAETGGSDPVLPLGIGAVVLALGAGLLLLVRRKRS</sequence>
<dbReference type="Pfam" id="PF22842">
    <property type="entry name" value="Pel9A-like_beta_helix"/>
    <property type="match status" value="1"/>
</dbReference>
<keyword evidence="4 8" id="KW-0732">Signal</keyword>
<dbReference type="Pfam" id="PF13229">
    <property type="entry name" value="Beta_helix"/>
    <property type="match status" value="1"/>
</dbReference>
<name>A0ABN3X8H1_9ACTN</name>
<dbReference type="NCBIfam" id="TIGR01167">
    <property type="entry name" value="LPXTG_anchor"/>
    <property type="match status" value="1"/>
</dbReference>
<evidence type="ECO:0000256" key="4">
    <source>
        <dbReference type="ARBA" id="ARBA00022729"/>
    </source>
</evidence>
<keyword evidence="5" id="KW-0572">Peptidoglycan-anchor</keyword>
<evidence type="ECO:0000256" key="1">
    <source>
        <dbReference type="ARBA" id="ARBA00004613"/>
    </source>
</evidence>
<dbReference type="EMBL" id="BAAAUD010000031">
    <property type="protein sequence ID" value="GAA2941491.1"/>
    <property type="molecule type" value="Genomic_DNA"/>
</dbReference>